<protein>
    <recommendedName>
        <fullName evidence="7">EXPERA domain-containing protein</fullName>
    </recommendedName>
</protein>
<name>A0A8H4UU59_9HYPO</name>
<evidence type="ECO:0000259" key="7">
    <source>
        <dbReference type="PROSITE" id="PS51751"/>
    </source>
</evidence>
<reference evidence="8" key="1">
    <citation type="journal article" date="2020" name="BMC Genomics">
        <title>Correction to: Identification and distribution of gene clusters required for synthesis of sphingolipid metabolism inhibitors in diverse species of the filamentous fungus Fusarium.</title>
        <authorList>
            <person name="Kim H.S."/>
            <person name="Lohmar J.M."/>
            <person name="Busman M."/>
            <person name="Brown D.W."/>
            <person name="Naumann T.A."/>
            <person name="Divon H.H."/>
            <person name="Lysoe E."/>
            <person name="Uhlig S."/>
            <person name="Proctor R.H."/>
        </authorList>
    </citation>
    <scope>NUCLEOTIDE SEQUENCE</scope>
    <source>
        <strain evidence="8">NRRL 22465</strain>
    </source>
</reference>
<comment type="subcellular location">
    <subcellularLocation>
        <location evidence="1">Membrane</location>
        <topology evidence="1">Multi-pass membrane protein</topology>
    </subcellularLocation>
</comment>
<feature type="transmembrane region" description="Helical" evidence="6">
    <location>
        <begin position="12"/>
        <end position="32"/>
    </location>
</feature>
<dbReference type="OrthoDB" id="433124at2759"/>
<feature type="domain" description="EXPERA" evidence="7">
    <location>
        <begin position="8"/>
        <end position="158"/>
    </location>
</feature>
<comment type="caution">
    <text evidence="8">The sequence shown here is derived from an EMBL/GenBank/DDBJ whole genome shotgun (WGS) entry which is preliminary data.</text>
</comment>
<feature type="transmembrane region" description="Helical" evidence="6">
    <location>
        <begin position="74"/>
        <end position="95"/>
    </location>
</feature>
<evidence type="ECO:0000256" key="4">
    <source>
        <dbReference type="ARBA" id="ARBA00023136"/>
    </source>
</evidence>
<gene>
    <name evidence="8" type="ORF">FZEAL_702</name>
</gene>
<evidence type="ECO:0000256" key="6">
    <source>
        <dbReference type="SAM" id="Phobius"/>
    </source>
</evidence>
<keyword evidence="2 5" id="KW-0812">Transmembrane</keyword>
<evidence type="ECO:0000313" key="8">
    <source>
        <dbReference type="EMBL" id="KAF4983997.1"/>
    </source>
</evidence>
<evidence type="ECO:0000256" key="3">
    <source>
        <dbReference type="ARBA" id="ARBA00022989"/>
    </source>
</evidence>
<keyword evidence="9" id="KW-1185">Reference proteome</keyword>
<sequence>MASQKPSRDYFYFLIVVMHLTAMLGVDFVTFYPQSLCQPTKSPLHFFVVYRQWYITTMADPYYNLEAPGHFFDFLVYIELVIQFPLALYLVRVLFLQQKLSGPGELAALVYGLTTGLCTAIVCHDMWYLGPELISHESKQTLLFGAYLPYAIIRCKRFLWQSTCNGAYCLVYKHHLKLSTIDDFPWPFGP</sequence>
<dbReference type="GO" id="GO:0016020">
    <property type="term" value="C:membrane"/>
    <property type="evidence" value="ECO:0007669"/>
    <property type="project" value="UniProtKB-SubCell"/>
</dbReference>
<feature type="transmembrane region" description="Helical" evidence="6">
    <location>
        <begin position="107"/>
        <end position="129"/>
    </location>
</feature>
<dbReference type="InterPro" id="IPR033118">
    <property type="entry name" value="EXPERA"/>
</dbReference>
<keyword evidence="3 5" id="KW-1133">Transmembrane helix</keyword>
<organism evidence="8 9">
    <name type="scientific">Fusarium zealandicum</name>
    <dbReference type="NCBI Taxonomy" id="1053134"/>
    <lineage>
        <taxon>Eukaryota</taxon>
        <taxon>Fungi</taxon>
        <taxon>Dikarya</taxon>
        <taxon>Ascomycota</taxon>
        <taxon>Pezizomycotina</taxon>
        <taxon>Sordariomycetes</taxon>
        <taxon>Hypocreomycetidae</taxon>
        <taxon>Hypocreales</taxon>
        <taxon>Nectriaceae</taxon>
        <taxon>Fusarium</taxon>
        <taxon>Fusarium staphyleae species complex</taxon>
    </lineage>
</organism>
<evidence type="ECO:0000256" key="2">
    <source>
        <dbReference type="ARBA" id="ARBA00022692"/>
    </source>
</evidence>
<keyword evidence="4 5" id="KW-0472">Membrane</keyword>
<dbReference type="Proteomes" id="UP000635477">
    <property type="component" value="Unassembled WGS sequence"/>
</dbReference>
<proteinExistence type="predicted"/>
<evidence type="ECO:0000313" key="9">
    <source>
        <dbReference type="Proteomes" id="UP000635477"/>
    </source>
</evidence>
<accession>A0A8H4UU59</accession>
<dbReference type="EMBL" id="JABEYC010000038">
    <property type="protein sequence ID" value="KAF4983997.1"/>
    <property type="molecule type" value="Genomic_DNA"/>
</dbReference>
<reference evidence="8" key="2">
    <citation type="submission" date="2020-05" db="EMBL/GenBank/DDBJ databases">
        <authorList>
            <person name="Kim H.-S."/>
            <person name="Proctor R.H."/>
            <person name="Brown D.W."/>
        </authorList>
    </citation>
    <scope>NUCLEOTIDE SEQUENCE</scope>
    <source>
        <strain evidence="8">NRRL 22465</strain>
    </source>
</reference>
<dbReference type="AlphaFoldDB" id="A0A8H4UU59"/>
<dbReference type="PROSITE" id="PS51751">
    <property type="entry name" value="EXPERA"/>
    <property type="match status" value="1"/>
</dbReference>
<evidence type="ECO:0000256" key="5">
    <source>
        <dbReference type="PROSITE-ProRule" id="PRU01087"/>
    </source>
</evidence>
<dbReference type="Pfam" id="PF05241">
    <property type="entry name" value="EBP"/>
    <property type="match status" value="1"/>
</dbReference>
<evidence type="ECO:0000256" key="1">
    <source>
        <dbReference type="ARBA" id="ARBA00004141"/>
    </source>
</evidence>